<dbReference type="Proteomes" id="UP000799291">
    <property type="component" value="Unassembled WGS sequence"/>
</dbReference>
<keyword evidence="5" id="KW-1185">Reference proteome</keyword>
<dbReference type="Pfam" id="PF00144">
    <property type="entry name" value="Beta-lactamase"/>
    <property type="match status" value="1"/>
</dbReference>
<evidence type="ECO:0000313" key="4">
    <source>
        <dbReference type="EMBL" id="KAF2676758.1"/>
    </source>
</evidence>
<dbReference type="AlphaFoldDB" id="A0A6G1IF88"/>
<dbReference type="Gene3D" id="3.40.710.10">
    <property type="entry name" value="DD-peptidase/beta-lactamase superfamily"/>
    <property type="match status" value="1"/>
</dbReference>
<comment type="similarity">
    <text evidence="1">Belongs to the class-A beta-lactamase family.</text>
</comment>
<dbReference type="InterPro" id="IPR001466">
    <property type="entry name" value="Beta-lactam-related"/>
</dbReference>
<dbReference type="SUPFAM" id="SSF56601">
    <property type="entry name" value="beta-lactamase/transpeptidase-like"/>
    <property type="match status" value="1"/>
</dbReference>
<feature type="domain" description="Beta-lactamase-related" evidence="3">
    <location>
        <begin position="4"/>
        <end position="383"/>
    </location>
</feature>
<name>A0A6G1IF88_9PLEO</name>
<evidence type="ECO:0000256" key="2">
    <source>
        <dbReference type="ARBA" id="ARBA00022801"/>
    </source>
</evidence>
<protein>
    <submittedName>
        <fullName evidence="4">Beta-lactamase/transpeptidase-like protein</fullName>
    </submittedName>
</protein>
<dbReference type="GO" id="GO:0016787">
    <property type="term" value="F:hydrolase activity"/>
    <property type="evidence" value="ECO:0007669"/>
    <property type="project" value="UniProtKB-KW"/>
</dbReference>
<dbReference type="OrthoDB" id="428260at2759"/>
<gene>
    <name evidence="4" type="ORF">K458DRAFT_437074</name>
</gene>
<dbReference type="InterPro" id="IPR050789">
    <property type="entry name" value="Diverse_Enzym_Activities"/>
</dbReference>
<proteinExistence type="inferred from homology"/>
<evidence type="ECO:0000256" key="1">
    <source>
        <dbReference type="ARBA" id="ARBA00009009"/>
    </source>
</evidence>
<evidence type="ECO:0000313" key="5">
    <source>
        <dbReference type="Proteomes" id="UP000799291"/>
    </source>
</evidence>
<dbReference type="PANTHER" id="PTHR43283:SF17">
    <property type="entry name" value="(LOVD), PUTATIVE (AFU_ORTHOLOGUE AFUA_5G00920)-RELATED"/>
    <property type="match status" value="1"/>
</dbReference>
<dbReference type="EMBL" id="MU005630">
    <property type="protein sequence ID" value="KAF2676758.1"/>
    <property type="molecule type" value="Genomic_DNA"/>
</dbReference>
<keyword evidence="2" id="KW-0378">Hydrolase</keyword>
<dbReference type="InterPro" id="IPR012338">
    <property type="entry name" value="Beta-lactam/transpept-like"/>
</dbReference>
<accession>A0A6G1IF88</accession>
<reference evidence="4" key="1">
    <citation type="journal article" date="2020" name="Stud. Mycol.">
        <title>101 Dothideomycetes genomes: a test case for predicting lifestyles and emergence of pathogens.</title>
        <authorList>
            <person name="Haridas S."/>
            <person name="Albert R."/>
            <person name="Binder M."/>
            <person name="Bloem J."/>
            <person name="Labutti K."/>
            <person name="Salamov A."/>
            <person name="Andreopoulos B."/>
            <person name="Baker S."/>
            <person name="Barry K."/>
            <person name="Bills G."/>
            <person name="Bluhm B."/>
            <person name="Cannon C."/>
            <person name="Castanera R."/>
            <person name="Culley D."/>
            <person name="Daum C."/>
            <person name="Ezra D."/>
            <person name="Gonzalez J."/>
            <person name="Henrissat B."/>
            <person name="Kuo A."/>
            <person name="Liang C."/>
            <person name="Lipzen A."/>
            <person name="Lutzoni F."/>
            <person name="Magnuson J."/>
            <person name="Mondo S."/>
            <person name="Nolan M."/>
            <person name="Ohm R."/>
            <person name="Pangilinan J."/>
            <person name="Park H.-J."/>
            <person name="Ramirez L."/>
            <person name="Alfaro M."/>
            <person name="Sun H."/>
            <person name="Tritt A."/>
            <person name="Yoshinaga Y."/>
            <person name="Zwiers L.-H."/>
            <person name="Turgeon B."/>
            <person name="Goodwin S."/>
            <person name="Spatafora J."/>
            <person name="Crous P."/>
            <person name="Grigoriev I."/>
        </authorList>
    </citation>
    <scope>NUCLEOTIDE SEQUENCE</scope>
    <source>
        <strain evidence="4">CBS 122367</strain>
    </source>
</reference>
<organism evidence="4 5">
    <name type="scientific">Lentithecium fluviatile CBS 122367</name>
    <dbReference type="NCBI Taxonomy" id="1168545"/>
    <lineage>
        <taxon>Eukaryota</taxon>
        <taxon>Fungi</taxon>
        <taxon>Dikarya</taxon>
        <taxon>Ascomycota</taxon>
        <taxon>Pezizomycotina</taxon>
        <taxon>Dothideomycetes</taxon>
        <taxon>Pleosporomycetidae</taxon>
        <taxon>Pleosporales</taxon>
        <taxon>Massarineae</taxon>
        <taxon>Lentitheciaceae</taxon>
        <taxon>Lentithecium</taxon>
    </lineage>
</organism>
<sequence>MAAFEQAIETAIANDEIPGCVLYATNRDGTFTYAKALGISSMKPPTESRSPLSKDAIMWVASCSKLMTAICCMQLVEKNIISLDEPVYTHIPELKPFKILKGFNEDGSPMEEPHQEPITLRRLLTHTSGLSYDVMHPGLMQWLKYHGKDNSKESDLLLRFSSPLVFEPGTSWMYGTGNDYAGLLIERVTKLSLEEYMKKNLWEPLGINDITFFLAQRPDLQERRMAMSTRDPSSPKATHATASDLSSYREIGTLPIRDCLGGQGAFAPASAYIKILHALLVSDTDEKLLQKESVEELFRPQLSEGGKAGLAAMMQIEAAKNAMGGPEEGAEKDHALGGIVIMGDEEGGRRGGTMVWGGLPNLTWFVDRKAGLCGLFATQVIPPGDGKCAELTRAFEKGVYELYEKSGGEVPALGELT</sequence>
<evidence type="ECO:0000259" key="3">
    <source>
        <dbReference type="Pfam" id="PF00144"/>
    </source>
</evidence>
<dbReference type="PANTHER" id="PTHR43283">
    <property type="entry name" value="BETA-LACTAMASE-RELATED"/>
    <property type="match status" value="1"/>
</dbReference>